<evidence type="ECO:0000313" key="3">
    <source>
        <dbReference type="Proteomes" id="UP000729402"/>
    </source>
</evidence>
<accession>A0A8J5WRT5</accession>
<reference evidence="2" key="2">
    <citation type="submission" date="2021-02" db="EMBL/GenBank/DDBJ databases">
        <authorList>
            <person name="Kimball J.A."/>
            <person name="Haas M.W."/>
            <person name="Macchietto M."/>
            <person name="Kono T."/>
            <person name="Duquette J."/>
            <person name="Shao M."/>
        </authorList>
    </citation>
    <scope>NUCLEOTIDE SEQUENCE</scope>
    <source>
        <tissue evidence="2">Fresh leaf tissue</tissue>
    </source>
</reference>
<name>A0A8J5WRT5_ZIZPA</name>
<dbReference type="Proteomes" id="UP000729402">
    <property type="component" value="Unassembled WGS sequence"/>
</dbReference>
<evidence type="ECO:0000256" key="1">
    <source>
        <dbReference type="SAM" id="MobiDB-lite"/>
    </source>
</evidence>
<gene>
    <name evidence="2" type="ORF">GUJ93_ZPchr0013g34642</name>
</gene>
<keyword evidence="3" id="KW-1185">Reference proteome</keyword>
<protein>
    <submittedName>
        <fullName evidence="2">Uncharacterized protein</fullName>
    </submittedName>
</protein>
<dbReference type="AlphaFoldDB" id="A0A8J5WRT5"/>
<sequence length="133" mass="13987">MRSFASSRPAAAASRPTSTASIPSSPCAPDTPNPSSVTIHALSDRGVHAASFFDWLALRRGFSVSAAAHNLLVENAGRLADYQAMSRALASMSARQVPLTERAFAFLTLSRGGARDTTIAILRTLDEVGGPCR</sequence>
<organism evidence="2 3">
    <name type="scientific">Zizania palustris</name>
    <name type="common">Northern wild rice</name>
    <dbReference type="NCBI Taxonomy" id="103762"/>
    <lineage>
        <taxon>Eukaryota</taxon>
        <taxon>Viridiplantae</taxon>
        <taxon>Streptophyta</taxon>
        <taxon>Embryophyta</taxon>
        <taxon>Tracheophyta</taxon>
        <taxon>Spermatophyta</taxon>
        <taxon>Magnoliopsida</taxon>
        <taxon>Liliopsida</taxon>
        <taxon>Poales</taxon>
        <taxon>Poaceae</taxon>
        <taxon>BOP clade</taxon>
        <taxon>Oryzoideae</taxon>
        <taxon>Oryzeae</taxon>
        <taxon>Zizaniinae</taxon>
        <taxon>Zizania</taxon>
    </lineage>
</organism>
<evidence type="ECO:0000313" key="2">
    <source>
        <dbReference type="EMBL" id="KAG8095618.1"/>
    </source>
</evidence>
<comment type="caution">
    <text evidence="2">The sequence shown here is derived from an EMBL/GenBank/DDBJ whole genome shotgun (WGS) entry which is preliminary data.</text>
</comment>
<feature type="region of interest" description="Disordered" evidence="1">
    <location>
        <begin position="1"/>
        <end position="36"/>
    </location>
</feature>
<reference evidence="2" key="1">
    <citation type="journal article" date="2021" name="bioRxiv">
        <title>Whole Genome Assembly and Annotation of Northern Wild Rice, Zizania palustris L., Supports a Whole Genome Duplication in the Zizania Genus.</title>
        <authorList>
            <person name="Haas M."/>
            <person name="Kono T."/>
            <person name="Macchietto M."/>
            <person name="Millas R."/>
            <person name="McGilp L."/>
            <person name="Shao M."/>
            <person name="Duquette J."/>
            <person name="Hirsch C.N."/>
            <person name="Kimball J."/>
        </authorList>
    </citation>
    <scope>NUCLEOTIDE SEQUENCE</scope>
    <source>
        <tissue evidence="2">Fresh leaf tissue</tissue>
    </source>
</reference>
<proteinExistence type="predicted"/>
<feature type="compositionally biased region" description="Low complexity" evidence="1">
    <location>
        <begin position="1"/>
        <end position="28"/>
    </location>
</feature>
<dbReference type="OrthoDB" id="185373at2759"/>
<dbReference type="EMBL" id="JAAALK010000079">
    <property type="protein sequence ID" value="KAG8095618.1"/>
    <property type="molecule type" value="Genomic_DNA"/>
</dbReference>